<comment type="caution">
    <text evidence="2">The sequence shown here is derived from an EMBL/GenBank/DDBJ whole genome shotgun (WGS) entry which is preliminary data.</text>
</comment>
<keyword evidence="3" id="KW-1185">Reference proteome</keyword>
<dbReference type="PANTHER" id="PTHR43539">
    <property type="entry name" value="FLAVIN-BINDING MONOOXYGENASE-LIKE PROTEIN (AFU_ORTHOLOGUE AFUA_4G09220)"/>
    <property type="match status" value="1"/>
</dbReference>
<keyword evidence="1" id="KW-0560">Oxidoreductase</keyword>
<sequence length="290" mass="32921">MLYDVIIVGGGQSALASAYYLRRTSLKYIILDANLNCGGSWDQNWDDLDLFSTAQHSSLPGWLMPKTKTEYPTKEEVIDYLCQYEKRYYFPIKRGIKITNIEKENEVFILKSVQGNFKSKVVIAATGTQSHPIIPEIKGRKHFKGKQLHSSQYRKAEDFISKLPWSIKSFGGANKKVLVVGEGNSGAQILAQLSKVAKTKWAVKNTPQFLPDDVDGKDLFDRASAKYKAKKQEKSFKPENYNIGSIVMVPQVKEARDRGVYTEFNRIKSITKTGVRWQNGETEDFNSEMI</sequence>
<dbReference type="SUPFAM" id="SSF51905">
    <property type="entry name" value="FAD/NAD(P)-binding domain"/>
    <property type="match status" value="1"/>
</dbReference>
<protein>
    <submittedName>
        <fullName evidence="2">NAD(P)/FAD-dependent oxidoreductase</fullName>
    </submittedName>
</protein>
<dbReference type="InterPro" id="IPR050982">
    <property type="entry name" value="Auxin_biosynth/cation_transpt"/>
</dbReference>
<dbReference type="PANTHER" id="PTHR43539:SF78">
    <property type="entry name" value="FLAVIN-CONTAINING MONOOXYGENASE"/>
    <property type="match status" value="1"/>
</dbReference>
<dbReference type="GO" id="GO:0004497">
    <property type="term" value="F:monooxygenase activity"/>
    <property type="evidence" value="ECO:0007669"/>
    <property type="project" value="TreeGrafter"/>
</dbReference>
<evidence type="ECO:0000256" key="1">
    <source>
        <dbReference type="ARBA" id="ARBA00023002"/>
    </source>
</evidence>
<organism evidence="2 3">
    <name type="scientific">Zunongwangia pacifica</name>
    <dbReference type="NCBI Taxonomy" id="2911062"/>
    <lineage>
        <taxon>Bacteria</taxon>
        <taxon>Pseudomonadati</taxon>
        <taxon>Bacteroidota</taxon>
        <taxon>Flavobacteriia</taxon>
        <taxon>Flavobacteriales</taxon>
        <taxon>Flavobacteriaceae</taxon>
        <taxon>Zunongwangia</taxon>
    </lineage>
</organism>
<accession>A0A9X1ZU72</accession>
<dbReference type="Proteomes" id="UP001139521">
    <property type="component" value="Unassembled WGS sequence"/>
</dbReference>
<dbReference type="PRINTS" id="PR00368">
    <property type="entry name" value="FADPNR"/>
</dbReference>
<gene>
    <name evidence="2" type="ORF">L1967_13350</name>
</gene>
<evidence type="ECO:0000313" key="3">
    <source>
        <dbReference type="Proteomes" id="UP001139521"/>
    </source>
</evidence>
<dbReference type="Gene3D" id="3.50.50.60">
    <property type="entry name" value="FAD/NAD(P)-binding domain"/>
    <property type="match status" value="1"/>
</dbReference>
<proteinExistence type="predicted"/>
<dbReference type="GO" id="GO:0050660">
    <property type="term" value="F:flavin adenine dinucleotide binding"/>
    <property type="evidence" value="ECO:0007669"/>
    <property type="project" value="TreeGrafter"/>
</dbReference>
<reference evidence="2" key="1">
    <citation type="submission" date="2022-01" db="EMBL/GenBank/DDBJ databases">
        <title>Genome sequencing of Zunongwangia sp. M21534 genome.</title>
        <authorList>
            <person name="Chen Y."/>
            <person name="Dong C."/>
            <person name="Shao Z."/>
        </authorList>
    </citation>
    <scope>NUCLEOTIDE SEQUENCE</scope>
    <source>
        <strain evidence="2">MCCC M21534</strain>
    </source>
</reference>
<evidence type="ECO:0000313" key="2">
    <source>
        <dbReference type="EMBL" id="MCL6219280.1"/>
    </source>
</evidence>
<dbReference type="RefSeq" id="WP_249602057.1">
    <property type="nucleotide sequence ID" value="NZ_JAKHSK010000018.1"/>
</dbReference>
<dbReference type="Pfam" id="PF13738">
    <property type="entry name" value="Pyr_redox_3"/>
    <property type="match status" value="1"/>
</dbReference>
<dbReference type="EMBL" id="JAKHSK010000018">
    <property type="protein sequence ID" value="MCL6219280.1"/>
    <property type="molecule type" value="Genomic_DNA"/>
</dbReference>
<dbReference type="AlphaFoldDB" id="A0A9X1ZU72"/>
<name>A0A9X1ZU72_9FLAO</name>
<dbReference type="PRINTS" id="PR00469">
    <property type="entry name" value="PNDRDTASEII"/>
</dbReference>
<dbReference type="InterPro" id="IPR036188">
    <property type="entry name" value="FAD/NAD-bd_sf"/>
</dbReference>